<feature type="region of interest" description="Disordered" evidence="2">
    <location>
        <begin position="70"/>
        <end position="108"/>
    </location>
</feature>
<feature type="region of interest" description="Disordered" evidence="2">
    <location>
        <begin position="777"/>
        <end position="797"/>
    </location>
</feature>
<dbReference type="OrthoDB" id="5408998at2759"/>
<feature type="region of interest" description="Disordered" evidence="2">
    <location>
        <begin position="1"/>
        <end position="46"/>
    </location>
</feature>
<dbReference type="AlphaFoldDB" id="A0A9W8Z4C7"/>
<feature type="region of interest" description="Disordered" evidence="2">
    <location>
        <begin position="557"/>
        <end position="681"/>
    </location>
</feature>
<evidence type="ECO:0000256" key="2">
    <source>
        <dbReference type="SAM" id="MobiDB-lite"/>
    </source>
</evidence>
<accession>A0A9W8Z4C7</accession>
<feature type="compositionally biased region" description="Low complexity" evidence="2">
    <location>
        <begin position="364"/>
        <end position="373"/>
    </location>
</feature>
<evidence type="ECO:0000256" key="1">
    <source>
        <dbReference type="SAM" id="Coils"/>
    </source>
</evidence>
<gene>
    <name evidence="3" type="ORF">N0V93_000636</name>
</gene>
<proteinExistence type="predicted"/>
<organism evidence="3 4">
    <name type="scientific">Gnomoniopsis smithogilvyi</name>
    <dbReference type="NCBI Taxonomy" id="1191159"/>
    <lineage>
        <taxon>Eukaryota</taxon>
        <taxon>Fungi</taxon>
        <taxon>Dikarya</taxon>
        <taxon>Ascomycota</taxon>
        <taxon>Pezizomycotina</taxon>
        <taxon>Sordariomycetes</taxon>
        <taxon>Sordariomycetidae</taxon>
        <taxon>Diaporthales</taxon>
        <taxon>Gnomoniaceae</taxon>
        <taxon>Gnomoniopsis</taxon>
    </lineage>
</organism>
<evidence type="ECO:0000313" key="3">
    <source>
        <dbReference type="EMBL" id="KAJ4396417.1"/>
    </source>
</evidence>
<feature type="compositionally biased region" description="Gly residues" evidence="2">
    <location>
        <begin position="635"/>
        <end position="675"/>
    </location>
</feature>
<protein>
    <submittedName>
        <fullName evidence="3">Uncharacterized protein</fullName>
    </submittedName>
</protein>
<sequence>MTPHTDDPPVDIPPPPYSETDIYSNSAGRSPIQGQSQTLPIHQRSASHNSLNVGSVHDDASSAASNSEIIYTPPLTPHSSHSNIQPFRSPNQAGSNDGSLSPVYPNELHNSRSVASDHLSSVSAEAYFESRPVAAGVSSSRELRHGITIRPGSSPMDFPYQQEWASRDVRPDDWHTFLNYLLPHHVAESNEALIDRKLRAEGIGNNDEARSARSEKSGRISDNTSPIVAQLEQIRLEEYPNQSMNETIREWNDGFFGPRGMSIHIEQASFAAQGGLRMPGSWDQSFNTSPMPDQQAGSDGGSRWWRSLPRFETTNRGLRFGGVSIDNDRISIGDSFVADSRGLRIGGLVADDRGLSLHGRDLLGGPNPRARGQPPAPPAPPGLYNHPPMPSMPPIPPMPAIPPMPMPPDYSFPQQAAPPSFEQYDHTKTHDTRHGEIDRGPDHHGEARSHRRGRPRQGISSRHRSSSSASSSSSSSSSSSDSDISIGSLPDWDDLKDSQLAVARSYLEEWLSHPEIMVSRSSMNEAKENIKAAKQGEAAVVTRTAEREEVRKMLSQWKRVKRQQKNTRRKLRREKRALRRAAKHERRQARREARQARRESKREGRAARREAKRERRGGGSAHGRGGGCHDRGLGRGHGPSGGYSPFGGRQGFPGAGFGPGARRGGGFPFEGGRGGAFQPPAARGLWSCMERFRPRDTSGQDTNNVWPQDLPGAWPGDAGTAGHDLREDERSGLKTGVEGHEQSSESPYAVSAQMYRDLEAKRASLEGMRGQLTAFTEGQAHAETSEKGEPDEKPGASTLAGILAEMEELERAVNSLAIDADEQYARELMILEE</sequence>
<dbReference type="Proteomes" id="UP001140453">
    <property type="component" value="Unassembled WGS sequence"/>
</dbReference>
<feature type="compositionally biased region" description="Basic residues" evidence="2">
    <location>
        <begin position="558"/>
        <end position="589"/>
    </location>
</feature>
<reference evidence="3" key="1">
    <citation type="submission" date="2022-10" db="EMBL/GenBank/DDBJ databases">
        <title>Tapping the CABI collections for fungal endophytes: first genome assemblies for Collariella, Neodidymelliopsis, Ascochyta clinopodiicola, Didymella pomorum, Didymosphaeria variabile, Neocosmospora piperis and Neocucurbitaria cava.</title>
        <authorList>
            <person name="Hill R."/>
        </authorList>
    </citation>
    <scope>NUCLEOTIDE SEQUENCE</scope>
    <source>
        <strain evidence="3">IMI 355082</strain>
    </source>
</reference>
<name>A0A9W8Z4C7_9PEZI</name>
<feature type="compositionally biased region" description="Basic and acidic residues" evidence="2">
    <location>
        <begin position="783"/>
        <end position="794"/>
    </location>
</feature>
<evidence type="ECO:0000313" key="4">
    <source>
        <dbReference type="Proteomes" id="UP001140453"/>
    </source>
</evidence>
<feature type="compositionally biased region" description="Basic and acidic residues" evidence="2">
    <location>
        <begin position="723"/>
        <end position="743"/>
    </location>
</feature>
<feature type="compositionally biased region" description="Polar residues" evidence="2">
    <location>
        <begin position="21"/>
        <end position="46"/>
    </location>
</feature>
<feature type="compositionally biased region" description="Basic and acidic residues" evidence="2">
    <location>
        <begin position="423"/>
        <end position="448"/>
    </location>
</feature>
<keyword evidence="4" id="KW-1185">Reference proteome</keyword>
<feature type="compositionally biased region" description="Polar residues" evidence="2">
    <location>
        <begin position="77"/>
        <end position="99"/>
    </location>
</feature>
<feature type="compositionally biased region" description="Low complexity" evidence="2">
    <location>
        <begin position="466"/>
        <end position="488"/>
    </location>
</feature>
<feature type="compositionally biased region" description="Basic and acidic residues" evidence="2">
    <location>
        <begin position="590"/>
        <end position="617"/>
    </location>
</feature>
<feature type="region of interest" description="Disordered" evidence="2">
    <location>
        <begin position="355"/>
        <end position="495"/>
    </location>
</feature>
<feature type="coiled-coil region" evidence="1">
    <location>
        <begin position="799"/>
        <end position="826"/>
    </location>
</feature>
<feature type="region of interest" description="Disordered" evidence="2">
    <location>
        <begin position="693"/>
        <end position="749"/>
    </location>
</feature>
<feature type="compositionally biased region" description="Basic residues" evidence="2">
    <location>
        <begin position="449"/>
        <end position="465"/>
    </location>
</feature>
<comment type="caution">
    <text evidence="3">The sequence shown here is derived from an EMBL/GenBank/DDBJ whole genome shotgun (WGS) entry which is preliminary data.</text>
</comment>
<dbReference type="EMBL" id="JAPEVB010000001">
    <property type="protein sequence ID" value="KAJ4396417.1"/>
    <property type="molecule type" value="Genomic_DNA"/>
</dbReference>
<feature type="compositionally biased region" description="Pro residues" evidence="2">
    <location>
        <begin position="374"/>
        <end position="410"/>
    </location>
</feature>
<keyword evidence="1" id="KW-0175">Coiled coil</keyword>